<accession>A0A9D1J7H2</accession>
<reference evidence="5" key="1">
    <citation type="submission" date="2020-10" db="EMBL/GenBank/DDBJ databases">
        <authorList>
            <person name="Gilroy R."/>
        </authorList>
    </citation>
    <scope>NUCLEOTIDE SEQUENCE</scope>
    <source>
        <strain evidence="5">CHK121-14286</strain>
    </source>
</reference>
<protein>
    <submittedName>
        <fullName evidence="5">HAD family hydrolase</fullName>
    </submittedName>
</protein>
<dbReference type="PRINTS" id="PR00413">
    <property type="entry name" value="HADHALOGNASE"/>
</dbReference>
<reference evidence="5" key="2">
    <citation type="journal article" date="2021" name="PeerJ">
        <title>Extensive microbial diversity within the chicken gut microbiome revealed by metagenomics and culture.</title>
        <authorList>
            <person name="Gilroy R."/>
            <person name="Ravi A."/>
            <person name="Getino M."/>
            <person name="Pursley I."/>
            <person name="Horton D.L."/>
            <person name="Alikhan N.F."/>
            <person name="Baker D."/>
            <person name="Gharbi K."/>
            <person name="Hall N."/>
            <person name="Watson M."/>
            <person name="Adriaenssens E.M."/>
            <person name="Foster-Nyarko E."/>
            <person name="Jarju S."/>
            <person name="Secka A."/>
            <person name="Antonio M."/>
            <person name="Oren A."/>
            <person name="Chaudhuri R.R."/>
            <person name="La Ragione R."/>
            <person name="Hildebrand F."/>
            <person name="Pallen M.J."/>
        </authorList>
    </citation>
    <scope>NUCLEOTIDE SEQUENCE</scope>
    <source>
        <strain evidence="5">CHK121-14286</strain>
    </source>
</reference>
<dbReference type="SFLD" id="SFLDS00003">
    <property type="entry name" value="Haloacid_Dehalogenase"/>
    <property type="match status" value="1"/>
</dbReference>
<evidence type="ECO:0000313" key="6">
    <source>
        <dbReference type="Proteomes" id="UP000824200"/>
    </source>
</evidence>
<gene>
    <name evidence="5" type="ORF">IAC95_01910</name>
</gene>
<dbReference type="Gene3D" id="3.40.50.1000">
    <property type="entry name" value="HAD superfamily/HAD-like"/>
    <property type="match status" value="1"/>
</dbReference>
<evidence type="ECO:0000256" key="2">
    <source>
        <dbReference type="ARBA" id="ARBA00022723"/>
    </source>
</evidence>
<name>A0A9D1J7H2_9BACT</name>
<dbReference type="NCBIfam" id="TIGR01549">
    <property type="entry name" value="HAD-SF-IA-v1"/>
    <property type="match status" value="1"/>
</dbReference>
<dbReference type="GO" id="GO:0046872">
    <property type="term" value="F:metal ion binding"/>
    <property type="evidence" value="ECO:0007669"/>
    <property type="project" value="UniProtKB-KW"/>
</dbReference>
<dbReference type="InterPro" id="IPR036412">
    <property type="entry name" value="HAD-like_sf"/>
</dbReference>
<evidence type="ECO:0000256" key="1">
    <source>
        <dbReference type="ARBA" id="ARBA00001946"/>
    </source>
</evidence>
<dbReference type="InterPro" id="IPR023214">
    <property type="entry name" value="HAD_sf"/>
</dbReference>
<dbReference type="GO" id="GO:0016791">
    <property type="term" value="F:phosphatase activity"/>
    <property type="evidence" value="ECO:0007669"/>
    <property type="project" value="TreeGrafter"/>
</dbReference>
<evidence type="ECO:0000313" key="5">
    <source>
        <dbReference type="EMBL" id="HIR65629.1"/>
    </source>
</evidence>
<dbReference type="EMBL" id="DVHL01000016">
    <property type="protein sequence ID" value="HIR65629.1"/>
    <property type="molecule type" value="Genomic_DNA"/>
</dbReference>
<keyword evidence="2" id="KW-0479">Metal-binding</keyword>
<evidence type="ECO:0000256" key="3">
    <source>
        <dbReference type="ARBA" id="ARBA00022801"/>
    </source>
</evidence>
<evidence type="ECO:0000256" key="4">
    <source>
        <dbReference type="ARBA" id="ARBA00022842"/>
    </source>
</evidence>
<dbReference type="InterPro" id="IPR051400">
    <property type="entry name" value="HAD-like_hydrolase"/>
</dbReference>
<proteinExistence type="predicted"/>
<dbReference type="GO" id="GO:0044281">
    <property type="term" value="P:small molecule metabolic process"/>
    <property type="evidence" value="ECO:0007669"/>
    <property type="project" value="UniProtKB-ARBA"/>
</dbReference>
<dbReference type="InterPro" id="IPR006439">
    <property type="entry name" value="HAD-SF_hydro_IA"/>
</dbReference>
<sequence>MYKNYVFDIYGTLVDIRTNEYELATWQKLADTLAFYGVNYSAQELEEAYFASCELQINQGKANFQYPEVDVVEIFRLICANKGKKIGKVLAKHLAQEFRAFSTQHIAVYDGVTETLAKLKKAGKKLYILSNAQACFTAPEIARLGLKKYFNGIVYSSDYGCAKPDPKFFDVLLKKYDLNKKETVYIGNDAISDVDGARNAKIDCLWIKSDLTGKEEPRFPAKYTVADGNFREVTKLLLKD</sequence>
<comment type="caution">
    <text evidence="5">The sequence shown here is derived from an EMBL/GenBank/DDBJ whole genome shotgun (WGS) entry which is preliminary data.</text>
</comment>
<comment type="cofactor">
    <cofactor evidence="1">
        <name>Mg(2+)</name>
        <dbReference type="ChEBI" id="CHEBI:18420"/>
    </cofactor>
</comment>
<dbReference type="NCBIfam" id="TIGR01509">
    <property type="entry name" value="HAD-SF-IA-v3"/>
    <property type="match status" value="1"/>
</dbReference>
<dbReference type="PANTHER" id="PTHR46470:SF2">
    <property type="entry name" value="GLYCERALDEHYDE 3-PHOSPHATE PHOSPHATASE"/>
    <property type="match status" value="1"/>
</dbReference>
<keyword evidence="4" id="KW-0460">Magnesium</keyword>
<dbReference type="SFLD" id="SFLDG01129">
    <property type="entry name" value="C1.5:_HAD__Beta-PGM__Phosphata"/>
    <property type="match status" value="1"/>
</dbReference>
<organism evidence="5 6">
    <name type="scientific">Candidatus Fimimonas gallinarum</name>
    <dbReference type="NCBI Taxonomy" id="2840821"/>
    <lineage>
        <taxon>Bacteria</taxon>
        <taxon>Pseudomonadati</taxon>
        <taxon>Myxococcota</taxon>
        <taxon>Myxococcia</taxon>
        <taxon>Myxococcales</taxon>
        <taxon>Cystobacterineae</taxon>
        <taxon>Myxococcaceae</taxon>
        <taxon>Myxococcaceae incertae sedis</taxon>
        <taxon>Candidatus Fimimonas</taxon>
    </lineage>
</organism>
<keyword evidence="3 5" id="KW-0378">Hydrolase</keyword>
<dbReference type="Pfam" id="PF00702">
    <property type="entry name" value="Hydrolase"/>
    <property type="match status" value="1"/>
</dbReference>
<dbReference type="Gene3D" id="1.20.120.710">
    <property type="entry name" value="Haloacid dehalogenase hydrolase-like domain"/>
    <property type="match status" value="1"/>
</dbReference>
<dbReference type="SUPFAM" id="SSF56784">
    <property type="entry name" value="HAD-like"/>
    <property type="match status" value="1"/>
</dbReference>
<dbReference type="Proteomes" id="UP000824200">
    <property type="component" value="Unassembled WGS sequence"/>
</dbReference>
<dbReference type="AlphaFoldDB" id="A0A9D1J7H2"/>
<dbReference type="PANTHER" id="PTHR46470">
    <property type="entry name" value="N-ACYLNEURAMINATE-9-PHOSPHATASE"/>
    <property type="match status" value="1"/>
</dbReference>